<evidence type="ECO:0000256" key="8">
    <source>
        <dbReference type="ARBA" id="ARBA00023027"/>
    </source>
</evidence>
<evidence type="ECO:0000256" key="6">
    <source>
        <dbReference type="ARBA" id="ARBA00022741"/>
    </source>
</evidence>
<comment type="pathway">
    <text evidence="2 10">Cofactor biosynthesis; NAD(+) biosynthesis; deamido-NAD(+) from nicotinate D-ribonucleotide: step 1/1.</text>
</comment>
<dbReference type="HAMAP" id="MF_00244">
    <property type="entry name" value="NaMN_adenylyltr"/>
    <property type="match status" value="1"/>
</dbReference>
<protein>
    <recommendedName>
        <fullName evidence="10">Probable nicotinate-nucleotide adenylyltransferase</fullName>
        <ecNumber evidence="10">2.7.7.18</ecNumber>
    </recommendedName>
    <alternativeName>
        <fullName evidence="10">Deamido-NAD(+) diphosphorylase</fullName>
    </alternativeName>
    <alternativeName>
        <fullName evidence="10">Deamido-NAD(+) pyrophosphorylase</fullName>
    </alternativeName>
    <alternativeName>
        <fullName evidence="10">Nicotinate mononucleotide adenylyltransferase</fullName>
        <shortName evidence="10">NaMN adenylyltransferase</shortName>
    </alternativeName>
</protein>
<dbReference type="Pfam" id="PF01467">
    <property type="entry name" value="CTP_transf_like"/>
    <property type="match status" value="1"/>
</dbReference>
<dbReference type="PANTHER" id="PTHR39321">
    <property type="entry name" value="NICOTINATE-NUCLEOTIDE ADENYLYLTRANSFERASE-RELATED"/>
    <property type="match status" value="1"/>
</dbReference>
<feature type="domain" description="Cytidyltransferase-like" evidence="11">
    <location>
        <begin position="6"/>
        <end position="174"/>
    </location>
</feature>
<dbReference type="GO" id="GO:0009435">
    <property type="term" value="P:NAD+ biosynthetic process"/>
    <property type="evidence" value="ECO:0007669"/>
    <property type="project" value="UniProtKB-UniRule"/>
</dbReference>
<sequence length="200" mass="23558">MIKKAIFGGTFDPIHNGHIHIAYEALYALKLDEVIFVPSGTPPHKLGNKITDSYIRFDMVRKAIQEERKFLVSDYEIKKKNLSYTYDTLKHFNEVENNTEWYFLTGMDCLMQVEEWNNPRGIFELSNFIVFNRPGFNMENIRQQKKKIENKYAAKIIFLDAPLLDISSTNIRENIKMGRNISYLLPGNVYDIIKKYELYK</sequence>
<dbReference type="NCBIfam" id="TIGR00482">
    <property type="entry name" value="nicotinate (nicotinamide) nucleotide adenylyltransferase"/>
    <property type="match status" value="1"/>
</dbReference>
<dbReference type="Gene3D" id="3.40.50.620">
    <property type="entry name" value="HUPs"/>
    <property type="match status" value="1"/>
</dbReference>
<dbReference type="NCBIfam" id="TIGR00125">
    <property type="entry name" value="cyt_tran_rel"/>
    <property type="match status" value="1"/>
</dbReference>
<evidence type="ECO:0000256" key="5">
    <source>
        <dbReference type="ARBA" id="ARBA00022695"/>
    </source>
</evidence>
<evidence type="ECO:0000256" key="7">
    <source>
        <dbReference type="ARBA" id="ARBA00022840"/>
    </source>
</evidence>
<reference evidence="12 13" key="1">
    <citation type="journal article" date="2015" name="Genome Announc.">
        <title>Draft Genome Sequence of Clostridium tyrobutyricum Strain DIVETGP, Isolated from Cow's Milk for Grana Padano Production.</title>
        <authorList>
            <person name="Soggiu A."/>
            <person name="Piras C."/>
            <person name="Gaiarsa S."/>
            <person name="Sassera D."/>
            <person name="Roncada P."/>
            <person name="Bendixen E."/>
            <person name="Brasca M."/>
            <person name="Bonizzi L."/>
        </authorList>
    </citation>
    <scope>NUCLEOTIDE SEQUENCE [LARGE SCALE GENOMIC DNA]</scope>
    <source>
        <strain evidence="12 13">DIVETGP</strain>
    </source>
</reference>
<dbReference type="UniPathway" id="UPA00253">
    <property type="reaction ID" value="UER00332"/>
</dbReference>
<evidence type="ECO:0000259" key="11">
    <source>
        <dbReference type="Pfam" id="PF01467"/>
    </source>
</evidence>
<keyword evidence="7 10" id="KW-0067">ATP-binding</keyword>
<evidence type="ECO:0000256" key="10">
    <source>
        <dbReference type="HAMAP-Rule" id="MF_00244"/>
    </source>
</evidence>
<comment type="function">
    <text evidence="1 10">Catalyzes the reversible adenylation of nicotinate mononucleotide (NaMN) to nicotinic acid adenine dinucleotide (NaAD).</text>
</comment>
<evidence type="ECO:0000313" key="12">
    <source>
        <dbReference type="EMBL" id="CDL92589.1"/>
    </source>
</evidence>
<comment type="caution">
    <text evidence="12">The sequence shown here is derived from an EMBL/GenBank/DDBJ whole genome shotgun (WGS) entry which is preliminary data.</text>
</comment>
<name>W6NAJ9_CLOTY</name>
<evidence type="ECO:0000256" key="4">
    <source>
        <dbReference type="ARBA" id="ARBA00022679"/>
    </source>
</evidence>
<keyword evidence="6 10" id="KW-0547">Nucleotide-binding</keyword>
<evidence type="ECO:0000256" key="1">
    <source>
        <dbReference type="ARBA" id="ARBA00002324"/>
    </source>
</evidence>
<dbReference type="Proteomes" id="UP000019482">
    <property type="component" value="Unassembled WGS sequence"/>
</dbReference>
<evidence type="ECO:0000313" key="13">
    <source>
        <dbReference type="Proteomes" id="UP000019482"/>
    </source>
</evidence>
<keyword evidence="5 10" id="KW-0548">Nucleotidyltransferase</keyword>
<dbReference type="EC" id="2.7.7.18" evidence="10"/>
<dbReference type="GO" id="GO:0004515">
    <property type="term" value="F:nicotinate-nucleotide adenylyltransferase activity"/>
    <property type="evidence" value="ECO:0007669"/>
    <property type="project" value="UniProtKB-UniRule"/>
</dbReference>
<evidence type="ECO:0000256" key="9">
    <source>
        <dbReference type="ARBA" id="ARBA00048721"/>
    </source>
</evidence>
<dbReference type="GO" id="GO:0005524">
    <property type="term" value="F:ATP binding"/>
    <property type="evidence" value="ECO:0007669"/>
    <property type="project" value="UniProtKB-KW"/>
</dbReference>
<accession>W6NAJ9</accession>
<comment type="catalytic activity">
    <reaction evidence="9 10">
        <text>nicotinate beta-D-ribonucleotide + ATP + H(+) = deamido-NAD(+) + diphosphate</text>
        <dbReference type="Rhea" id="RHEA:22860"/>
        <dbReference type="ChEBI" id="CHEBI:15378"/>
        <dbReference type="ChEBI" id="CHEBI:30616"/>
        <dbReference type="ChEBI" id="CHEBI:33019"/>
        <dbReference type="ChEBI" id="CHEBI:57502"/>
        <dbReference type="ChEBI" id="CHEBI:58437"/>
        <dbReference type="EC" id="2.7.7.18"/>
    </reaction>
</comment>
<dbReference type="InterPro" id="IPR004821">
    <property type="entry name" value="Cyt_trans-like"/>
</dbReference>
<keyword evidence="3 10" id="KW-0662">Pyridine nucleotide biosynthesis</keyword>
<proteinExistence type="inferred from homology"/>
<dbReference type="PANTHER" id="PTHR39321:SF3">
    <property type="entry name" value="PHOSPHOPANTETHEINE ADENYLYLTRANSFERASE"/>
    <property type="match status" value="1"/>
</dbReference>
<keyword evidence="13" id="KW-1185">Reference proteome</keyword>
<dbReference type="InterPro" id="IPR014729">
    <property type="entry name" value="Rossmann-like_a/b/a_fold"/>
</dbReference>
<dbReference type="OrthoDB" id="5295945at2"/>
<evidence type="ECO:0000256" key="2">
    <source>
        <dbReference type="ARBA" id="ARBA00005019"/>
    </source>
</evidence>
<dbReference type="EMBL" id="CBXI010000043">
    <property type="protein sequence ID" value="CDL92589.1"/>
    <property type="molecule type" value="Genomic_DNA"/>
</dbReference>
<dbReference type="RefSeq" id="WP_017751259.1">
    <property type="nucleotide sequence ID" value="NZ_CBXI010000043.1"/>
</dbReference>
<keyword evidence="4 10" id="KW-0808">Transferase</keyword>
<dbReference type="NCBIfam" id="NF000840">
    <property type="entry name" value="PRK00071.1-3"/>
    <property type="match status" value="1"/>
</dbReference>
<evidence type="ECO:0000256" key="3">
    <source>
        <dbReference type="ARBA" id="ARBA00022642"/>
    </source>
</evidence>
<gene>
    <name evidence="10" type="primary">nadD</name>
    <name evidence="12" type="ORF">CTDIVETGP_2659</name>
</gene>
<comment type="similarity">
    <text evidence="10">Belongs to the NadD family.</text>
</comment>
<organism evidence="12 13">
    <name type="scientific">Clostridium tyrobutyricum DIVETGP</name>
    <dbReference type="NCBI Taxonomy" id="1408889"/>
    <lineage>
        <taxon>Bacteria</taxon>
        <taxon>Bacillati</taxon>
        <taxon>Bacillota</taxon>
        <taxon>Clostridia</taxon>
        <taxon>Eubacteriales</taxon>
        <taxon>Clostridiaceae</taxon>
        <taxon>Clostridium</taxon>
    </lineage>
</organism>
<keyword evidence="8 10" id="KW-0520">NAD</keyword>
<dbReference type="InterPro" id="IPR005248">
    <property type="entry name" value="NadD/NMNAT"/>
</dbReference>
<dbReference type="AlphaFoldDB" id="W6NAJ9"/>
<dbReference type="GeneID" id="29418161"/>
<dbReference type="SUPFAM" id="SSF52374">
    <property type="entry name" value="Nucleotidylyl transferase"/>
    <property type="match status" value="1"/>
</dbReference>
<dbReference type="CDD" id="cd02165">
    <property type="entry name" value="NMNAT"/>
    <property type="match status" value="1"/>
</dbReference>